<evidence type="ECO:0000313" key="10">
    <source>
        <dbReference type="Proteomes" id="UP000750502"/>
    </source>
</evidence>
<dbReference type="Gene3D" id="3.30.200.20">
    <property type="entry name" value="Phosphorylase Kinase, domain 1"/>
    <property type="match status" value="1"/>
</dbReference>
<dbReference type="SUPFAM" id="SSF56112">
    <property type="entry name" value="Protein kinase-like (PK-like)"/>
    <property type="match status" value="1"/>
</dbReference>
<dbReference type="SMART" id="SM00220">
    <property type="entry name" value="S_TKc"/>
    <property type="match status" value="1"/>
</dbReference>
<keyword evidence="10" id="KW-1185">Reference proteome</keyword>
<dbReference type="PROSITE" id="PS50011">
    <property type="entry name" value="PROTEIN_KINASE_DOM"/>
    <property type="match status" value="1"/>
</dbReference>
<dbReference type="PROSITE" id="PS00108">
    <property type="entry name" value="PROTEIN_KINASE_ST"/>
    <property type="match status" value="1"/>
</dbReference>
<evidence type="ECO:0000256" key="4">
    <source>
        <dbReference type="ARBA" id="ARBA00022840"/>
    </source>
</evidence>
<dbReference type="Proteomes" id="UP000750502">
    <property type="component" value="Unassembled WGS sequence"/>
</dbReference>
<evidence type="ECO:0000256" key="1">
    <source>
        <dbReference type="ARBA" id="ARBA00004623"/>
    </source>
</evidence>
<keyword evidence="5" id="KW-0072">Autophagy</keyword>
<dbReference type="GO" id="GO:0034045">
    <property type="term" value="C:phagophore assembly site membrane"/>
    <property type="evidence" value="ECO:0007669"/>
    <property type="project" value="UniProtKB-SubCell"/>
</dbReference>
<dbReference type="AlphaFoldDB" id="A0A9P7L5F7"/>
<name>A0A9P7L5F7_9HYPO</name>
<dbReference type="OrthoDB" id="4062651at2759"/>
<evidence type="ECO:0000313" key="9">
    <source>
        <dbReference type="EMBL" id="KAG5761695.1"/>
    </source>
</evidence>
<evidence type="ECO:0000259" key="8">
    <source>
        <dbReference type="PROSITE" id="PS50011"/>
    </source>
</evidence>
<keyword evidence="3 7" id="KW-0547">Nucleotide-binding</keyword>
<evidence type="ECO:0000256" key="3">
    <source>
        <dbReference type="ARBA" id="ARBA00022741"/>
    </source>
</evidence>
<dbReference type="Pfam" id="PF00069">
    <property type="entry name" value="Pkinase"/>
    <property type="match status" value="1"/>
</dbReference>
<dbReference type="InterPro" id="IPR011009">
    <property type="entry name" value="Kinase-like_dom_sf"/>
</dbReference>
<comment type="caution">
    <text evidence="9">The sequence shown here is derived from an EMBL/GenBank/DDBJ whole genome shotgun (WGS) entry which is preliminary data.</text>
</comment>
<dbReference type="InterPro" id="IPR045269">
    <property type="entry name" value="Atg1-like"/>
</dbReference>
<dbReference type="GO" id="GO:0004674">
    <property type="term" value="F:protein serine/threonine kinase activity"/>
    <property type="evidence" value="ECO:0007669"/>
    <property type="project" value="InterPro"/>
</dbReference>
<dbReference type="PANTHER" id="PTHR24348">
    <property type="entry name" value="SERINE/THREONINE-PROTEIN KINASE UNC-51-RELATED"/>
    <property type="match status" value="1"/>
</dbReference>
<dbReference type="GO" id="GO:0010506">
    <property type="term" value="P:regulation of autophagy"/>
    <property type="evidence" value="ECO:0007669"/>
    <property type="project" value="InterPro"/>
</dbReference>
<comment type="subcellular location">
    <subcellularLocation>
        <location evidence="1">Preautophagosomal structure membrane</location>
        <topology evidence="1">Peripheral membrane protein</topology>
    </subcellularLocation>
</comment>
<evidence type="ECO:0000256" key="2">
    <source>
        <dbReference type="ARBA" id="ARBA00022448"/>
    </source>
</evidence>
<gene>
    <name evidence="9" type="ORF">H9Q72_010198</name>
</gene>
<dbReference type="Gene3D" id="1.10.510.10">
    <property type="entry name" value="Transferase(Phosphotransferase) domain 1"/>
    <property type="match status" value="1"/>
</dbReference>
<keyword evidence="4 7" id="KW-0067">ATP-binding</keyword>
<sequence>MLGHPHNRFYYTSTKVAFAEDIYAAPDDSEEYSESGTPAPQPFFEENLCFTTDHVPKNPPAGFVFGSDREKCDVLLHTDNKTGISGRHFAVTFTQYGKVILKSLSKKHPTKISDGYEDIDVRTQRVMESRRINILLGGLEVTIEKPWVDADVGPAYADFLEKVNRIPSDLKQMQLQSSVSSIVSAPRYHKDKEIGRGTYGIVHRASVIPTGEIVAIKTFNTRTSSVSSPWAEAKLMYSLKHHNIVQFYEFSVRGEEGPEIIMEYAPGGTLMSQSKIQHFSDQEGRNIIRQTLDGLIYLHDKGVVHRDLKPSNILLVSRDPIHAKLADFGLAKNLADGCSGKCGTLHYTAPEIWESSSYTEMIDMWSVGIIVMELWSGLPKFSSDPKNFDYHTWQQKVINKIKRTAAPLRKFLDELLRTNPEDRMTAQECRDHSFLQSSARTRERRRPCPLDSQIPEEEVLVNAVSGSPDSRRSRDRTMASRNQALDTVVLNFNEQSTNPFTLQAHGDATQTPGFEHRADIIPDTASGTSYHHDSGSDIATIVYNPEPNSELGDCSEADSEIMSAHGLSPYHPQPSQVTRSHISYYTERSYNNGSYLAPAQLSFQQVRAKHQTAEAGGSQVLYYSESGYGNDSSFQHIMDANCSSDACVQGLDPTHSQ</sequence>
<dbReference type="InterPro" id="IPR008271">
    <property type="entry name" value="Ser/Thr_kinase_AS"/>
</dbReference>
<accession>A0A9P7L5F7</accession>
<organism evidence="9 10">
    <name type="scientific">Fusarium xylarioides</name>
    <dbReference type="NCBI Taxonomy" id="221167"/>
    <lineage>
        <taxon>Eukaryota</taxon>
        <taxon>Fungi</taxon>
        <taxon>Dikarya</taxon>
        <taxon>Ascomycota</taxon>
        <taxon>Pezizomycotina</taxon>
        <taxon>Sordariomycetes</taxon>
        <taxon>Hypocreomycetidae</taxon>
        <taxon>Hypocreales</taxon>
        <taxon>Nectriaceae</taxon>
        <taxon>Fusarium</taxon>
        <taxon>Fusarium fujikuroi species complex</taxon>
    </lineage>
</organism>
<dbReference type="InterPro" id="IPR017441">
    <property type="entry name" value="Protein_kinase_ATP_BS"/>
</dbReference>
<reference evidence="9" key="1">
    <citation type="journal article" date="2020" name="bioRxiv">
        <title>Historical genomics reveals the evolutionary mechanisms behind multiple outbreaks of the host-specific coffee wilt pathogen Fusarium xylarioides.</title>
        <authorList>
            <person name="Peck D."/>
            <person name="Nowell R.W."/>
            <person name="Flood J."/>
            <person name="Ryan M.J."/>
            <person name="Barraclough T.G."/>
        </authorList>
    </citation>
    <scope>NUCLEOTIDE SEQUENCE</scope>
    <source>
        <strain evidence="9">IMI 127659i</strain>
    </source>
</reference>
<evidence type="ECO:0000256" key="6">
    <source>
        <dbReference type="ARBA" id="ARBA00030237"/>
    </source>
</evidence>
<dbReference type="PANTHER" id="PTHR24348:SF68">
    <property type="entry name" value="SERINE_THREONINE-PROTEIN KINASE ATG1C"/>
    <property type="match status" value="1"/>
</dbReference>
<dbReference type="PROSITE" id="PS00107">
    <property type="entry name" value="PROTEIN_KINASE_ATP"/>
    <property type="match status" value="1"/>
</dbReference>
<evidence type="ECO:0000256" key="5">
    <source>
        <dbReference type="ARBA" id="ARBA00023006"/>
    </source>
</evidence>
<feature type="binding site" evidence="7">
    <location>
        <position position="217"/>
    </location>
    <ligand>
        <name>ATP</name>
        <dbReference type="ChEBI" id="CHEBI:30616"/>
    </ligand>
</feature>
<evidence type="ECO:0000256" key="7">
    <source>
        <dbReference type="PROSITE-ProRule" id="PRU10141"/>
    </source>
</evidence>
<feature type="domain" description="Protein kinase" evidence="8">
    <location>
        <begin position="188"/>
        <end position="435"/>
    </location>
</feature>
<keyword evidence="2" id="KW-0813">Transport</keyword>
<dbReference type="InterPro" id="IPR000719">
    <property type="entry name" value="Prot_kinase_dom"/>
</dbReference>
<protein>
    <recommendedName>
        <fullName evidence="6">Autophagy-related protein 1</fullName>
    </recommendedName>
</protein>
<reference evidence="9" key="2">
    <citation type="submission" date="2020-10" db="EMBL/GenBank/DDBJ databases">
        <authorList>
            <person name="Peck L.D."/>
            <person name="Nowell R.W."/>
            <person name="Flood J."/>
            <person name="Ryan M.J."/>
            <person name="Barraclough T.G."/>
        </authorList>
    </citation>
    <scope>NUCLEOTIDE SEQUENCE</scope>
    <source>
        <strain evidence="9">IMI 127659i</strain>
    </source>
</reference>
<proteinExistence type="predicted"/>
<dbReference type="GO" id="GO:0006914">
    <property type="term" value="P:autophagy"/>
    <property type="evidence" value="ECO:0007669"/>
    <property type="project" value="UniProtKB-KW"/>
</dbReference>
<dbReference type="GO" id="GO:0005524">
    <property type="term" value="F:ATP binding"/>
    <property type="evidence" value="ECO:0007669"/>
    <property type="project" value="UniProtKB-UniRule"/>
</dbReference>
<dbReference type="EMBL" id="JADFTT010000430">
    <property type="protein sequence ID" value="KAG5761695.1"/>
    <property type="molecule type" value="Genomic_DNA"/>
</dbReference>